<accession>A0A316FA59</accession>
<protein>
    <submittedName>
        <fullName evidence="2">Uncharacterized protein DUF1910</fullName>
    </submittedName>
</protein>
<dbReference type="InterPro" id="IPR028983">
    <property type="entry name" value="PA2201-like_C"/>
</dbReference>
<organism evidence="2 3">
    <name type="scientific">Cupriavidus plantarum</name>
    <dbReference type="NCBI Taxonomy" id="942865"/>
    <lineage>
        <taxon>Bacteria</taxon>
        <taxon>Pseudomonadati</taxon>
        <taxon>Pseudomonadota</taxon>
        <taxon>Betaproteobacteria</taxon>
        <taxon>Burkholderiales</taxon>
        <taxon>Burkholderiaceae</taxon>
        <taxon>Cupriavidus</taxon>
    </lineage>
</organism>
<proteinExistence type="predicted"/>
<reference evidence="2 3" key="1">
    <citation type="submission" date="2018-05" db="EMBL/GenBank/DDBJ databases">
        <title>Genomic Encyclopedia of Type Strains, Phase IV (KMG-V): Genome sequencing to study the core and pangenomes of soil and plant-associated prokaryotes.</title>
        <authorList>
            <person name="Whitman W."/>
        </authorList>
    </citation>
    <scope>NUCLEOTIDE SEQUENCE [LARGE SCALE GENOMIC DNA]</scope>
    <source>
        <strain evidence="2 3">SLV-132</strain>
    </source>
</reference>
<dbReference type="SUPFAM" id="SSF140731">
    <property type="entry name" value="PA2201 C-terminal domain-like"/>
    <property type="match status" value="1"/>
</dbReference>
<dbReference type="RefSeq" id="WP_109584176.1">
    <property type="nucleotide sequence ID" value="NZ_QGGT01000003.1"/>
</dbReference>
<dbReference type="Gene3D" id="1.10.3920.10">
    <property type="entry name" value="PA2201 C-terminal domain-like"/>
    <property type="match status" value="1"/>
</dbReference>
<evidence type="ECO:0000313" key="2">
    <source>
        <dbReference type="EMBL" id="PWK34124.1"/>
    </source>
</evidence>
<sequence>MPSFKFDTVRRQKFLPEEFFLRNLLLLQGLIEISYNSIETLKIEGNFSPTGQYQIFKHRLNLVKLHYTAGSDIGSLIALYRDVVDAVRELTAAHREYVKYLEMKTGDEMIKNASFFRLEDPEMYRMALDVACLGFLLGDGDGLRQFVRCLEAERGTDLLFESIVASAVDDPRDNTDFFHVRPYDSLLDSFCSAETDKEAADYMNAFLKRWYKDFDGMPWHNAHLKPASDNSYLPYFGYWAFEASAISIIYDIDDTPFRDHLLYPKDLADWARANHSLDHVAPGATSLANNYRCEAGHPCPTSGFWSTPAKNGSRQYFKQGTVMPAVASEYGATIWQWDRDQSDPSLS</sequence>
<evidence type="ECO:0000259" key="1">
    <source>
        <dbReference type="Pfam" id="PF08929"/>
    </source>
</evidence>
<dbReference type="AlphaFoldDB" id="A0A316FA59"/>
<dbReference type="Proteomes" id="UP000245754">
    <property type="component" value="Unassembled WGS sequence"/>
</dbReference>
<dbReference type="Pfam" id="PF08929">
    <property type="entry name" value="PoNi_C"/>
    <property type="match status" value="1"/>
</dbReference>
<feature type="domain" description="PoNi C-terminal" evidence="1">
    <location>
        <begin position="156"/>
        <end position="267"/>
    </location>
</feature>
<name>A0A316FA59_9BURK</name>
<keyword evidence="3" id="KW-1185">Reference proteome</keyword>
<dbReference type="InterPro" id="IPR015025">
    <property type="entry name" value="PoNi_C"/>
</dbReference>
<dbReference type="EMBL" id="QGGT01000003">
    <property type="protein sequence ID" value="PWK34124.1"/>
    <property type="molecule type" value="Genomic_DNA"/>
</dbReference>
<evidence type="ECO:0000313" key="3">
    <source>
        <dbReference type="Proteomes" id="UP000245754"/>
    </source>
</evidence>
<comment type="caution">
    <text evidence="2">The sequence shown here is derived from an EMBL/GenBank/DDBJ whole genome shotgun (WGS) entry which is preliminary data.</text>
</comment>
<gene>
    <name evidence="2" type="ORF">C7419_103443</name>
</gene>